<accession>A0A1Q2HRN1</accession>
<name>A0A1Q2HRN1_9BACT</name>
<evidence type="ECO:0000259" key="6">
    <source>
        <dbReference type="Pfam" id="PF03755"/>
    </source>
</evidence>
<keyword evidence="4" id="KW-0378">Hydrolase</keyword>
<dbReference type="PANTHER" id="PTHR30636">
    <property type="entry name" value="UPF0701 PROTEIN YICC"/>
    <property type="match status" value="1"/>
</dbReference>
<proteinExistence type="inferred from homology"/>
<dbReference type="OrthoDB" id="9771229at2"/>
<evidence type="ECO:0000256" key="4">
    <source>
        <dbReference type="ARBA" id="ARBA00022801"/>
    </source>
</evidence>
<evidence type="ECO:0008006" key="10">
    <source>
        <dbReference type="Google" id="ProtNLM"/>
    </source>
</evidence>
<feature type="domain" description="Endoribonuclease YicC-like C-terminal" evidence="7">
    <location>
        <begin position="176"/>
        <end position="293"/>
    </location>
</feature>
<dbReference type="GO" id="GO:0004521">
    <property type="term" value="F:RNA endonuclease activity"/>
    <property type="evidence" value="ECO:0007669"/>
    <property type="project" value="InterPro"/>
</dbReference>
<evidence type="ECO:0000259" key="7">
    <source>
        <dbReference type="Pfam" id="PF08340"/>
    </source>
</evidence>
<sequence>MLYSMTGYGEAYLESCGMAFSVQVRAVNNKFLKTSLKIPEMLCFLEERIDKLLREQFTRGYITLTLSVKSLEEKPLIDFNQSALNYYIKQLSSFSDKSSMLRINAANLLHLPGVIEAYDIDDEQKAKITDAAVELVTNACDKLTAMRGEEGEELRKDLLKNCDEIESFLDDIAGKVSIVVKEYSERLRKRINELLKDGKISVEENTLIRETAVFADRSDISEEVSRLKSHIKQFRDISEDGRGVGKRLDFLAQEMFREANTIGSKASDAGICQLVVDVKSRIDRIKEQVQNVE</sequence>
<dbReference type="PANTHER" id="PTHR30636:SF3">
    <property type="entry name" value="UPF0701 PROTEIN YICC"/>
    <property type="match status" value="1"/>
</dbReference>
<dbReference type="EMBL" id="CP019633">
    <property type="protein sequence ID" value="AQQ09906.1"/>
    <property type="molecule type" value="Genomic_DNA"/>
</dbReference>
<dbReference type="InterPro" id="IPR005229">
    <property type="entry name" value="YicC/YloC-like"/>
</dbReference>
<evidence type="ECO:0000256" key="3">
    <source>
        <dbReference type="ARBA" id="ARBA00022759"/>
    </source>
</evidence>
<feature type="domain" description="Endoribonuclease YicC-like N-terminal" evidence="6">
    <location>
        <begin position="3"/>
        <end position="155"/>
    </location>
</feature>
<dbReference type="STRING" id="1940790.L21SP3_01727"/>
<keyword evidence="2" id="KW-0540">Nuclease</keyword>
<dbReference type="NCBIfam" id="TIGR00255">
    <property type="entry name" value="YicC/YloC family endoribonuclease"/>
    <property type="match status" value="1"/>
</dbReference>
<dbReference type="AlphaFoldDB" id="A0A1Q2HRN1"/>
<evidence type="ECO:0000313" key="8">
    <source>
        <dbReference type="EMBL" id="AQQ09906.1"/>
    </source>
</evidence>
<dbReference type="KEGG" id="pbu:L21SP3_01727"/>
<organism evidence="8 9">
    <name type="scientific">Sedimentisphaera cyanobacteriorum</name>
    <dbReference type="NCBI Taxonomy" id="1940790"/>
    <lineage>
        <taxon>Bacteria</taxon>
        <taxon>Pseudomonadati</taxon>
        <taxon>Planctomycetota</taxon>
        <taxon>Phycisphaerae</taxon>
        <taxon>Sedimentisphaerales</taxon>
        <taxon>Sedimentisphaeraceae</taxon>
        <taxon>Sedimentisphaera</taxon>
    </lineage>
</organism>
<reference evidence="9" key="1">
    <citation type="submission" date="2017-02" db="EMBL/GenBank/DDBJ databases">
        <title>Comparative genomics and description of representatives of a novel lineage of planctomycetes thriving in anoxic sediments.</title>
        <authorList>
            <person name="Spring S."/>
            <person name="Bunk B."/>
            <person name="Sproer C."/>
            <person name="Klenk H.-P."/>
        </authorList>
    </citation>
    <scope>NUCLEOTIDE SEQUENCE [LARGE SCALE GENOMIC DNA]</scope>
    <source>
        <strain evidence="9">L21-RPul-D3</strain>
    </source>
</reference>
<evidence type="ECO:0000313" key="9">
    <source>
        <dbReference type="Proteomes" id="UP000188273"/>
    </source>
</evidence>
<dbReference type="Pfam" id="PF08340">
    <property type="entry name" value="YicC-like_C"/>
    <property type="match status" value="1"/>
</dbReference>
<keyword evidence="3" id="KW-0255">Endonuclease</keyword>
<evidence type="ECO:0000256" key="2">
    <source>
        <dbReference type="ARBA" id="ARBA00022722"/>
    </source>
</evidence>
<dbReference type="InterPro" id="IPR013527">
    <property type="entry name" value="YicC-like_N"/>
</dbReference>
<comment type="cofactor">
    <cofactor evidence="1">
        <name>a divalent metal cation</name>
        <dbReference type="ChEBI" id="CHEBI:60240"/>
    </cofactor>
</comment>
<keyword evidence="9" id="KW-1185">Reference proteome</keyword>
<evidence type="ECO:0000256" key="1">
    <source>
        <dbReference type="ARBA" id="ARBA00001968"/>
    </source>
</evidence>
<dbReference type="RefSeq" id="WP_077540638.1">
    <property type="nucleotide sequence ID" value="NZ_CP019633.1"/>
</dbReference>
<comment type="similarity">
    <text evidence="5">Belongs to the YicC/YloC family.</text>
</comment>
<evidence type="ECO:0000256" key="5">
    <source>
        <dbReference type="ARBA" id="ARBA00035648"/>
    </source>
</evidence>
<dbReference type="Pfam" id="PF03755">
    <property type="entry name" value="YicC-like_N"/>
    <property type="match status" value="1"/>
</dbReference>
<dbReference type="InterPro" id="IPR013551">
    <property type="entry name" value="YicC-like_C"/>
</dbReference>
<dbReference type="Proteomes" id="UP000188273">
    <property type="component" value="Chromosome"/>
</dbReference>
<gene>
    <name evidence="8" type="ORF">L21SP3_01727</name>
</gene>
<protein>
    <recommendedName>
        <fullName evidence="10">YicC-like family, N-terminal region</fullName>
    </recommendedName>
</protein>
<dbReference type="GO" id="GO:0016787">
    <property type="term" value="F:hydrolase activity"/>
    <property type="evidence" value="ECO:0007669"/>
    <property type="project" value="UniProtKB-KW"/>
</dbReference>